<feature type="compositionally biased region" description="Polar residues" evidence="1">
    <location>
        <begin position="45"/>
        <end position="54"/>
    </location>
</feature>
<accession>A0A6I5NMK5</accession>
<feature type="region of interest" description="Disordered" evidence="1">
    <location>
        <begin position="40"/>
        <end position="71"/>
    </location>
</feature>
<reference evidence="3 4" key="1">
    <citation type="submission" date="2019-09" db="EMBL/GenBank/DDBJ databases">
        <title>Phylogenetic characterization of a novel taxon of the genus Bifidobacterium: Bifidobacterium choloepi sp. nov.</title>
        <authorList>
            <person name="Modesto M."/>
            <person name="Satti M."/>
        </authorList>
    </citation>
    <scope>NUCLEOTIDE SEQUENCE [LARGE SCALE GENOMIC DNA]</scope>
    <source>
        <strain evidence="3 4">BRDM6</strain>
    </source>
</reference>
<gene>
    <name evidence="3" type="ORF">F6S87_05070</name>
</gene>
<evidence type="ECO:0000313" key="4">
    <source>
        <dbReference type="Proteomes" id="UP000469292"/>
    </source>
</evidence>
<organism evidence="3 4">
    <name type="scientific">Bifidobacterium choloepi</name>
    <dbReference type="NCBI Taxonomy" id="2614131"/>
    <lineage>
        <taxon>Bacteria</taxon>
        <taxon>Bacillati</taxon>
        <taxon>Actinomycetota</taxon>
        <taxon>Actinomycetes</taxon>
        <taxon>Bifidobacteriales</taxon>
        <taxon>Bifidobacteriaceae</taxon>
        <taxon>Bifidobacterium</taxon>
    </lineage>
</organism>
<evidence type="ECO:0000313" key="3">
    <source>
        <dbReference type="EMBL" id="NEG69972.1"/>
    </source>
</evidence>
<protein>
    <submittedName>
        <fullName evidence="3">Uncharacterized protein</fullName>
    </submittedName>
</protein>
<proteinExistence type="predicted"/>
<evidence type="ECO:0000256" key="1">
    <source>
        <dbReference type="SAM" id="MobiDB-lite"/>
    </source>
</evidence>
<keyword evidence="2" id="KW-0812">Transmembrane</keyword>
<keyword evidence="2" id="KW-0472">Membrane</keyword>
<dbReference type="AlphaFoldDB" id="A0A6I5NMK5"/>
<dbReference type="Pfam" id="PF19516">
    <property type="entry name" value="DUF6049"/>
    <property type="match status" value="1"/>
</dbReference>
<dbReference type="EMBL" id="VYSG01000001">
    <property type="protein sequence ID" value="NEG69972.1"/>
    <property type="molecule type" value="Genomic_DNA"/>
</dbReference>
<keyword evidence="2" id="KW-1133">Transmembrane helix</keyword>
<feature type="compositionally biased region" description="Low complexity" evidence="1">
    <location>
        <begin position="573"/>
        <end position="590"/>
    </location>
</feature>
<dbReference type="InterPro" id="IPR046112">
    <property type="entry name" value="DUF6049"/>
</dbReference>
<dbReference type="Proteomes" id="UP000469292">
    <property type="component" value="Unassembled WGS sequence"/>
</dbReference>
<sequence length="772" mass="79510">MDRPSLRARRLARAGAMLVAVAMTLAIVVATVAGIAPAASANEPAVTSNDSSVSKAILDPDGNRTAVTQADDTTSSTGVTVSIEAITPVVTSTSGLTVTATIKNGTGSALGSGTFAAFANLSHTFVSRTDIQQWAEGSSNIPVPDSLGSVEVSPIADGDSATVTLTVPADNDVLKSLASWGPRPLALEYVADDGTTTVDYTFLTRSWDGLSGTKTPELNVAVAMPLTSDGWAANETAMDKLLTGKSTSATDPSGVVALTDDADNELKAKDKLADQYSSLNIVADPRVLADIGTPHIRGVMQPGDFDITAYAEIDDARLYESAGVTLQSWAAETGLNTYRAAIGDDSATSTAYAWQGDGIWTLDALAQAREQGYTTVIATHDFDQSDDSTVHTSTMVVPTSAGNVTVLVAQSVLSTLAGGEATSADADAETTSAGRVARFMAQSAFYQMEQPYTDRHLLVTMSDSTTASEAGELMAALRDADWLDLTDLAALADADPYASGDDASALVPSTTGDSSVRTSAIKAALESLKSSRTDISRFVDSVLVTGDGDSATAAAGGTGNGAGDGNGAGNGSDGASADGSSSSDDASSDSQARVSAASWGQYLLQAESATALLAMGGSAKRMETMVQAARQFADELMDAVSITSSNDVNVVSETASLPVTVSNSLPYPVNVKVSSITDSMEIVTSRFAETTVPAAGEAQVTFTIRVSTSGTTIATEQLLDRQDQAFGKSKTTTITSALQISDKSGVAFIVLAVVLGILGLWRQFHRKKDPDE</sequence>
<dbReference type="RefSeq" id="WP_163227468.1">
    <property type="nucleotide sequence ID" value="NZ_VYSG01000001.1"/>
</dbReference>
<evidence type="ECO:0000256" key="2">
    <source>
        <dbReference type="SAM" id="Phobius"/>
    </source>
</evidence>
<feature type="region of interest" description="Disordered" evidence="1">
    <location>
        <begin position="553"/>
        <end position="591"/>
    </location>
</feature>
<name>A0A6I5NMK5_9BIFI</name>
<keyword evidence="4" id="KW-1185">Reference proteome</keyword>
<feature type="transmembrane region" description="Helical" evidence="2">
    <location>
        <begin position="744"/>
        <end position="761"/>
    </location>
</feature>
<feature type="compositionally biased region" description="Gly residues" evidence="1">
    <location>
        <begin position="556"/>
        <end position="572"/>
    </location>
</feature>
<comment type="caution">
    <text evidence="3">The sequence shown here is derived from an EMBL/GenBank/DDBJ whole genome shotgun (WGS) entry which is preliminary data.</text>
</comment>